<evidence type="ECO:0000313" key="8">
    <source>
        <dbReference type="RefSeq" id="XP_031379403.1"/>
    </source>
</evidence>
<dbReference type="SUPFAM" id="SSF48576">
    <property type="entry name" value="Terpenoid synthases"/>
    <property type="match status" value="1"/>
</dbReference>
<feature type="domain" description="Terpene synthase metal-binding" evidence="6">
    <location>
        <begin position="209"/>
        <end position="323"/>
    </location>
</feature>
<keyword evidence="7" id="KW-1185">Reference proteome</keyword>
<evidence type="ECO:0000259" key="6">
    <source>
        <dbReference type="Pfam" id="PF03936"/>
    </source>
</evidence>
<dbReference type="CDD" id="cd00684">
    <property type="entry name" value="Terpene_cyclase_plant_C1"/>
    <property type="match status" value="1"/>
</dbReference>
<dbReference type="InterPro" id="IPR008949">
    <property type="entry name" value="Isoprenoid_synthase_dom_sf"/>
</dbReference>
<dbReference type="InterPro" id="IPR044814">
    <property type="entry name" value="Terpene_cyclase_plant_C1"/>
</dbReference>
<evidence type="ECO:0000256" key="1">
    <source>
        <dbReference type="ARBA" id="ARBA00001946"/>
    </source>
</evidence>
<evidence type="ECO:0000256" key="3">
    <source>
        <dbReference type="ARBA" id="ARBA00022842"/>
    </source>
</evidence>
<dbReference type="GO" id="GO:0000287">
    <property type="term" value="F:magnesium ion binding"/>
    <property type="evidence" value="ECO:0007669"/>
    <property type="project" value="InterPro"/>
</dbReference>
<dbReference type="Pfam" id="PF01397">
    <property type="entry name" value="Terpene_synth"/>
    <property type="match status" value="1"/>
</dbReference>
<evidence type="ECO:0000259" key="5">
    <source>
        <dbReference type="Pfam" id="PF01397"/>
    </source>
</evidence>
<dbReference type="InterPro" id="IPR005630">
    <property type="entry name" value="Terpene_synthase_metal-bd"/>
</dbReference>
<proteinExistence type="predicted"/>
<dbReference type="RefSeq" id="XP_031379403.1">
    <property type="nucleotide sequence ID" value="XM_031523543.1"/>
</dbReference>
<accession>A0A6P8CEY4</accession>
<keyword evidence="4" id="KW-0456">Lyase</keyword>
<dbReference type="GO" id="GO:0010333">
    <property type="term" value="F:terpene synthase activity"/>
    <property type="evidence" value="ECO:0007669"/>
    <property type="project" value="InterPro"/>
</dbReference>
<dbReference type="InterPro" id="IPR001906">
    <property type="entry name" value="Terpene_synth_N"/>
</dbReference>
<dbReference type="InterPro" id="IPR050148">
    <property type="entry name" value="Terpene_synthase-like"/>
</dbReference>
<sequence>MTVRRRTANYQPTAWSHSFVQSIKTDTADAFQAKRIDALEEEIRAAMNDDKAEPFAILLLIDDVQRMGLGYRFEEDIERALYRYVCRGECIGSKDRTLFTTSLAFRLLRQHGFEVSQDVFKSFTDESGKFLNNLEDDIKGILGLYEASYMAFEGELILEEAKTFSTKHLRHFINLGNIKTGLDDQVKHSLELPLHWRMQWQEGRWWWNEISLANKLPFARDRLMECFVWTVGMAYEPRFSNCRKGLTKVTSLITIIDDVYDVYGTLDELELFTDAVERWDVKVVDNLPQYMKVCYLALYNTVREMAYYALKEHGQNIIPYLTKPAELEMGETASSITCYMLEKGASEEVAREHINKFIVLAWNKMNKQHQVCNSMFGKSFIQMAFNLARISHCTCHDGDSHGAPDIRSKKRVHSLLIEPITITGKRNSNKGSHERKVQVFSEDHRVKCFSEAGISHL</sequence>
<dbReference type="GO" id="GO:0016102">
    <property type="term" value="P:diterpenoid biosynthetic process"/>
    <property type="evidence" value="ECO:0007669"/>
    <property type="project" value="InterPro"/>
</dbReference>
<dbReference type="GeneID" id="116194674"/>
<dbReference type="PANTHER" id="PTHR31225">
    <property type="entry name" value="OS04G0344100 PROTEIN-RELATED"/>
    <property type="match status" value="1"/>
</dbReference>
<dbReference type="Proteomes" id="UP000515151">
    <property type="component" value="Chromosome 2"/>
</dbReference>
<dbReference type="Pfam" id="PF03936">
    <property type="entry name" value="Terpene_synth_C"/>
    <property type="match status" value="1"/>
</dbReference>
<feature type="domain" description="Terpene synthase N-terminal" evidence="5">
    <location>
        <begin position="15"/>
        <end position="190"/>
    </location>
</feature>
<keyword evidence="3" id="KW-0460">Magnesium</keyword>
<evidence type="ECO:0000256" key="4">
    <source>
        <dbReference type="ARBA" id="ARBA00023239"/>
    </source>
</evidence>
<dbReference type="Pfam" id="PF19086">
    <property type="entry name" value="Terpene_syn_C_2"/>
    <property type="match status" value="1"/>
</dbReference>
<comment type="cofactor">
    <cofactor evidence="1">
        <name>Mg(2+)</name>
        <dbReference type="ChEBI" id="CHEBI:18420"/>
    </cofactor>
</comment>
<evidence type="ECO:0000313" key="7">
    <source>
        <dbReference type="Proteomes" id="UP000515151"/>
    </source>
</evidence>
<dbReference type="InterPro" id="IPR008930">
    <property type="entry name" value="Terpenoid_cyclase/PrenylTrfase"/>
</dbReference>
<dbReference type="PANTHER" id="PTHR31225:SF252">
    <property type="entry name" value="TERPENE SYNTHASE 12-RELATED"/>
    <property type="match status" value="1"/>
</dbReference>
<keyword evidence="2" id="KW-0479">Metal-binding</keyword>
<dbReference type="Gene3D" id="1.50.10.130">
    <property type="entry name" value="Terpene synthase, N-terminal domain"/>
    <property type="match status" value="1"/>
</dbReference>
<organism evidence="7 8">
    <name type="scientific">Punica granatum</name>
    <name type="common">Pomegranate</name>
    <dbReference type="NCBI Taxonomy" id="22663"/>
    <lineage>
        <taxon>Eukaryota</taxon>
        <taxon>Viridiplantae</taxon>
        <taxon>Streptophyta</taxon>
        <taxon>Embryophyta</taxon>
        <taxon>Tracheophyta</taxon>
        <taxon>Spermatophyta</taxon>
        <taxon>Magnoliopsida</taxon>
        <taxon>eudicotyledons</taxon>
        <taxon>Gunneridae</taxon>
        <taxon>Pentapetalae</taxon>
        <taxon>rosids</taxon>
        <taxon>malvids</taxon>
        <taxon>Myrtales</taxon>
        <taxon>Lythraceae</taxon>
        <taxon>Punica</taxon>
    </lineage>
</organism>
<name>A0A6P8CEY4_PUNGR</name>
<evidence type="ECO:0000256" key="2">
    <source>
        <dbReference type="ARBA" id="ARBA00022723"/>
    </source>
</evidence>
<reference evidence="8" key="2">
    <citation type="submission" date="2025-08" db="UniProtKB">
        <authorList>
            <consortium name="RefSeq"/>
        </authorList>
    </citation>
    <scope>IDENTIFICATION</scope>
    <source>
        <tissue evidence="8">Leaf</tissue>
    </source>
</reference>
<dbReference type="AlphaFoldDB" id="A0A6P8CEY4"/>
<reference evidence="7" key="1">
    <citation type="journal article" date="2020" name="Plant Biotechnol. J.">
        <title>The pomegranate (Punica granatum L.) draft genome dissects genetic divergence between soft- and hard-seeded cultivars.</title>
        <authorList>
            <person name="Luo X."/>
            <person name="Li H."/>
            <person name="Wu Z."/>
            <person name="Yao W."/>
            <person name="Zhao P."/>
            <person name="Cao D."/>
            <person name="Yu H."/>
            <person name="Li K."/>
            <person name="Poudel K."/>
            <person name="Zhao D."/>
            <person name="Zhang F."/>
            <person name="Xia X."/>
            <person name="Chen L."/>
            <person name="Wang Q."/>
            <person name="Jing D."/>
            <person name="Cao S."/>
        </authorList>
    </citation>
    <scope>NUCLEOTIDE SEQUENCE [LARGE SCALE GENOMIC DNA]</scope>
    <source>
        <strain evidence="7">cv. Tunisia</strain>
    </source>
</reference>
<dbReference type="InterPro" id="IPR036965">
    <property type="entry name" value="Terpene_synth_N_sf"/>
</dbReference>
<gene>
    <name evidence="8" type="primary">LOC116194674</name>
</gene>
<dbReference type="Gene3D" id="1.10.600.10">
    <property type="entry name" value="Farnesyl Diphosphate Synthase"/>
    <property type="match status" value="3"/>
</dbReference>
<dbReference type="SUPFAM" id="SSF48239">
    <property type="entry name" value="Terpenoid cyclases/Protein prenyltransferases"/>
    <property type="match status" value="1"/>
</dbReference>
<protein>
    <submittedName>
        <fullName evidence="8">Isoprene synthase, chloroplastic-like isoform X3</fullName>
    </submittedName>
</protein>
<dbReference type="FunFam" id="1.50.10.130:FF:000001">
    <property type="entry name" value="Isoprene synthase, chloroplastic"/>
    <property type="match status" value="1"/>
</dbReference>